<reference evidence="1" key="1">
    <citation type="submission" date="2016-07" db="EMBL/GenBank/DDBJ databases">
        <authorList>
            <person name="Bretaudeau A."/>
        </authorList>
    </citation>
    <scope>NUCLEOTIDE SEQUENCE</scope>
    <source>
        <strain evidence="1">Rice</strain>
        <tissue evidence="1">Whole body</tissue>
    </source>
</reference>
<dbReference type="EMBL" id="ODYU01011519">
    <property type="protein sequence ID" value="SOQ57297.1"/>
    <property type="molecule type" value="Genomic_DNA"/>
</dbReference>
<name>A0A2H1WWD2_SPOFR</name>
<protein>
    <submittedName>
        <fullName evidence="1">SFRICE_012070</fullName>
    </submittedName>
</protein>
<evidence type="ECO:0000313" key="1">
    <source>
        <dbReference type="EMBL" id="SOQ57297.1"/>
    </source>
</evidence>
<proteinExistence type="predicted"/>
<accession>A0A2H1WWD2</accession>
<sequence length="180" mass="19833">MELSPTAAHQLKISRDLTFLTPFLSGYIERVASASGFACVLIGYDLTWVKGFLSHKNAVEAAGDQMIAFDQMQREATMTEGRTHKDSLTSTLHSTITQTVIDKQYRVKSSNDLGEAAGSVRLLLTKYHPVPSSVLTRSPGNLLRCPQLRNIFKPGFDNMTERLAPCLGNRAIIGGGLWYD</sequence>
<organism evidence="1">
    <name type="scientific">Spodoptera frugiperda</name>
    <name type="common">Fall armyworm</name>
    <dbReference type="NCBI Taxonomy" id="7108"/>
    <lineage>
        <taxon>Eukaryota</taxon>
        <taxon>Metazoa</taxon>
        <taxon>Ecdysozoa</taxon>
        <taxon>Arthropoda</taxon>
        <taxon>Hexapoda</taxon>
        <taxon>Insecta</taxon>
        <taxon>Pterygota</taxon>
        <taxon>Neoptera</taxon>
        <taxon>Endopterygota</taxon>
        <taxon>Lepidoptera</taxon>
        <taxon>Glossata</taxon>
        <taxon>Ditrysia</taxon>
        <taxon>Noctuoidea</taxon>
        <taxon>Noctuidae</taxon>
        <taxon>Amphipyrinae</taxon>
        <taxon>Spodoptera</taxon>
    </lineage>
</organism>
<gene>
    <name evidence="1" type="ORF">SFRICE_012070</name>
</gene>
<dbReference type="AlphaFoldDB" id="A0A2H1WWD2"/>